<dbReference type="Pfam" id="PF13472">
    <property type="entry name" value="Lipase_GDSL_2"/>
    <property type="match status" value="1"/>
</dbReference>
<dbReference type="InterPro" id="IPR036514">
    <property type="entry name" value="SGNH_hydro_sf"/>
</dbReference>
<dbReference type="CDD" id="cd00229">
    <property type="entry name" value="SGNH_hydrolase"/>
    <property type="match status" value="1"/>
</dbReference>
<dbReference type="SUPFAM" id="SSF52266">
    <property type="entry name" value="SGNH hydrolase"/>
    <property type="match status" value="1"/>
</dbReference>
<evidence type="ECO:0000313" key="3">
    <source>
        <dbReference type="Proteomes" id="UP000649604"/>
    </source>
</evidence>
<evidence type="ECO:0000313" key="2">
    <source>
        <dbReference type="EMBL" id="MBD3323820.1"/>
    </source>
</evidence>
<comment type="caution">
    <text evidence="2">The sequence shown here is derived from an EMBL/GenBank/DDBJ whole genome shotgun (WGS) entry which is preliminary data.</text>
</comment>
<protein>
    <recommendedName>
        <fullName evidence="1">SGNH hydrolase-type esterase domain-containing protein</fullName>
    </recommendedName>
</protein>
<dbReference type="PANTHER" id="PTHR30383">
    <property type="entry name" value="THIOESTERASE 1/PROTEASE 1/LYSOPHOSPHOLIPASE L1"/>
    <property type="match status" value="1"/>
</dbReference>
<gene>
    <name evidence="2" type="ORF">GF339_04505</name>
</gene>
<dbReference type="Gene3D" id="3.40.50.1110">
    <property type="entry name" value="SGNH hydrolase"/>
    <property type="match status" value="1"/>
</dbReference>
<accession>A0A9D5Q4R1</accession>
<organism evidence="2 3">
    <name type="scientific">candidate division KSB3 bacterium</name>
    <dbReference type="NCBI Taxonomy" id="2044937"/>
    <lineage>
        <taxon>Bacteria</taxon>
        <taxon>candidate division KSB3</taxon>
    </lineage>
</organism>
<proteinExistence type="predicted"/>
<sequence>MLCEETRTRLIRGKLVILWLNLFLGLAGCEGSSDQRAQQADTVIVAVGDSLTWGSLAFGKRASQKGYPAMLETKLRAAGYEIVVLNKGIPGEKSPETALRFQQAIEGADLVLLMIGTNDIIKPETCPDPHNCRTIEQIDAMLEQALDAGVIPLLSTLPPAQGRCARSWANPIIDALNTEIQQVAQARNVTLVDTHQAILEHGGGVLFSDCLHFTDDGYGIIAQEWYHALLPLLSEE</sequence>
<reference evidence="2" key="1">
    <citation type="submission" date="2019-11" db="EMBL/GenBank/DDBJ databases">
        <title>Microbial mats filling the niche in hypersaline microbial mats.</title>
        <authorList>
            <person name="Wong H.L."/>
            <person name="Macleod F.I."/>
            <person name="White R.A. III"/>
            <person name="Burns B.P."/>
        </authorList>
    </citation>
    <scope>NUCLEOTIDE SEQUENCE</scope>
    <source>
        <strain evidence="2">Rbin_158</strain>
    </source>
</reference>
<feature type="domain" description="SGNH hydrolase-type esterase" evidence="1">
    <location>
        <begin position="46"/>
        <end position="219"/>
    </location>
</feature>
<dbReference type="AlphaFoldDB" id="A0A9D5Q4R1"/>
<name>A0A9D5Q4R1_9BACT</name>
<dbReference type="PROSITE" id="PS51257">
    <property type="entry name" value="PROKAR_LIPOPROTEIN"/>
    <property type="match status" value="1"/>
</dbReference>
<dbReference type="EMBL" id="WJJP01000139">
    <property type="protein sequence ID" value="MBD3323820.1"/>
    <property type="molecule type" value="Genomic_DNA"/>
</dbReference>
<dbReference type="InterPro" id="IPR013830">
    <property type="entry name" value="SGNH_hydro"/>
</dbReference>
<evidence type="ECO:0000259" key="1">
    <source>
        <dbReference type="Pfam" id="PF13472"/>
    </source>
</evidence>
<dbReference type="InterPro" id="IPR051532">
    <property type="entry name" value="Ester_Hydrolysis_Enzymes"/>
</dbReference>
<dbReference type="Proteomes" id="UP000649604">
    <property type="component" value="Unassembled WGS sequence"/>
</dbReference>